<dbReference type="FunFam" id="3.30.430.20:FF:000016">
    <property type="entry name" value="Cysteine-rich receptor-like protein kinase 10"/>
    <property type="match status" value="1"/>
</dbReference>
<keyword evidence="12 17" id="KW-1133">Transmembrane helix</keyword>
<evidence type="ECO:0000259" key="19">
    <source>
        <dbReference type="PROSITE" id="PS50011"/>
    </source>
</evidence>
<evidence type="ECO:0000256" key="1">
    <source>
        <dbReference type="ARBA" id="ARBA00004251"/>
    </source>
</evidence>
<dbReference type="PROSITE" id="PS00107">
    <property type="entry name" value="PROTEIN_KINASE_ATP"/>
    <property type="match status" value="1"/>
</dbReference>
<dbReference type="GO" id="GO:0002229">
    <property type="term" value="P:defense response to oomycetes"/>
    <property type="evidence" value="ECO:0007669"/>
    <property type="project" value="UniProtKB-ARBA"/>
</dbReference>
<organism evidence="21 22">
    <name type="scientific">Digitaria exilis</name>
    <dbReference type="NCBI Taxonomy" id="1010633"/>
    <lineage>
        <taxon>Eukaryota</taxon>
        <taxon>Viridiplantae</taxon>
        <taxon>Streptophyta</taxon>
        <taxon>Embryophyta</taxon>
        <taxon>Tracheophyta</taxon>
        <taxon>Spermatophyta</taxon>
        <taxon>Magnoliopsida</taxon>
        <taxon>Liliopsida</taxon>
        <taxon>Poales</taxon>
        <taxon>Poaceae</taxon>
        <taxon>PACMAD clade</taxon>
        <taxon>Panicoideae</taxon>
        <taxon>Panicodae</taxon>
        <taxon>Paniceae</taxon>
        <taxon>Anthephorinae</taxon>
        <taxon>Digitaria</taxon>
    </lineage>
</organism>
<feature type="binding site" evidence="16">
    <location>
        <position position="394"/>
    </location>
    <ligand>
        <name>ATP</name>
        <dbReference type="ChEBI" id="CHEBI:30616"/>
    </ligand>
</feature>
<feature type="chain" id="PRO_5032477337" evidence="18">
    <location>
        <begin position="27"/>
        <end position="660"/>
    </location>
</feature>
<comment type="caution">
    <text evidence="21">The sequence shown here is derived from an EMBL/GenBank/DDBJ whole genome shotgun (WGS) entry which is preliminary data.</text>
</comment>
<evidence type="ECO:0000256" key="2">
    <source>
        <dbReference type="ARBA" id="ARBA00008536"/>
    </source>
</evidence>
<comment type="subcellular location">
    <subcellularLocation>
        <location evidence="1">Cell membrane</location>
        <topology evidence="1">Single-pass type I membrane protein</topology>
    </subcellularLocation>
</comment>
<dbReference type="InterPro" id="IPR011009">
    <property type="entry name" value="Kinase-like_dom_sf"/>
</dbReference>
<dbReference type="GO" id="GO:0005524">
    <property type="term" value="F:ATP binding"/>
    <property type="evidence" value="ECO:0007669"/>
    <property type="project" value="UniProtKB-UniRule"/>
</dbReference>
<evidence type="ECO:0000256" key="11">
    <source>
        <dbReference type="ARBA" id="ARBA00022840"/>
    </source>
</evidence>
<keyword evidence="14" id="KW-0675">Receptor</keyword>
<keyword evidence="7 18" id="KW-0732">Signal</keyword>
<evidence type="ECO:0000256" key="8">
    <source>
        <dbReference type="ARBA" id="ARBA00022737"/>
    </source>
</evidence>
<evidence type="ECO:0000256" key="15">
    <source>
        <dbReference type="ARBA" id="ARBA00023180"/>
    </source>
</evidence>
<dbReference type="InterPro" id="IPR002902">
    <property type="entry name" value="GNK2"/>
</dbReference>
<evidence type="ECO:0000313" key="21">
    <source>
        <dbReference type="EMBL" id="KAF8666480.1"/>
    </source>
</evidence>
<keyword evidence="11 16" id="KW-0067">ATP-binding</keyword>
<dbReference type="GO" id="GO:0004672">
    <property type="term" value="F:protein kinase activity"/>
    <property type="evidence" value="ECO:0007669"/>
    <property type="project" value="InterPro"/>
</dbReference>
<dbReference type="Gene3D" id="3.30.430.20">
    <property type="entry name" value="Gnk2 domain, C-X8-C-X2-C motif"/>
    <property type="match status" value="2"/>
</dbReference>
<dbReference type="InterPro" id="IPR050528">
    <property type="entry name" value="L-type_Lectin-RKs"/>
</dbReference>
<keyword evidence="15" id="KW-0325">Glycoprotein</keyword>
<evidence type="ECO:0000259" key="20">
    <source>
        <dbReference type="PROSITE" id="PS51473"/>
    </source>
</evidence>
<dbReference type="PANTHER" id="PTHR27007">
    <property type="match status" value="1"/>
</dbReference>
<dbReference type="PROSITE" id="PS51473">
    <property type="entry name" value="GNK2"/>
    <property type="match status" value="2"/>
</dbReference>
<dbReference type="Pfam" id="PF00069">
    <property type="entry name" value="Pkinase"/>
    <property type="match status" value="1"/>
</dbReference>
<evidence type="ECO:0000256" key="13">
    <source>
        <dbReference type="ARBA" id="ARBA00023136"/>
    </source>
</evidence>
<evidence type="ECO:0000256" key="9">
    <source>
        <dbReference type="ARBA" id="ARBA00022741"/>
    </source>
</evidence>
<dbReference type="CDD" id="cd23509">
    <property type="entry name" value="Gnk2-like"/>
    <property type="match status" value="2"/>
</dbReference>
<dbReference type="OrthoDB" id="4062651at2759"/>
<keyword evidence="10" id="KW-0418">Kinase</keyword>
<keyword evidence="5" id="KW-0808">Transferase</keyword>
<gene>
    <name evidence="21" type="ORF">HU200_053591</name>
</gene>
<feature type="transmembrane region" description="Helical" evidence="17">
    <location>
        <begin position="291"/>
        <end position="314"/>
    </location>
</feature>
<keyword evidence="4" id="KW-1003">Cell membrane</keyword>
<feature type="domain" description="Protein kinase" evidence="19">
    <location>
        <begin position="365"/>
        <end position="643"/>
    </location>
</feature>
<dbReference type="EMBL" id="JACEFO010002306">
    <property type="protein sequence ID" value="KAF8666480.1"/>
    <property type="molecule type" value="Genomic_DNA"/>
</dbReference>
<name>A0A835E3A1_9POAL</name>
<evidence type="ECO:0000256" key="16">
    <source>
        <dbReference type="PROSITE-ProRule" id="PRU10141"/>
    </source>
</evidence>
<dbReference type="Gene3D" id="3.30.200.20">
    <property type="entry name" value="Phosphorylase Kinase, domain 1"/>
    <property type="match status" value="1"/>
</dbReference>
<comment type="similarity">
    <text evidence="3">In the C-terminal section; belongs to the protein kinase superfamily. Ser/Thr protein kinase family.</text>
</comment>
<evidence type="ECO:0000256" key="4">
    <source>
        <dbReference type="ARBA" id="ARBA00022475"/>
    </source>
</evidence>
<dbReference type="Pfam" id="PF01657">
    <property type="entry name" value="Stress-antifung"/>
    <property type="match status" value="2"/>
</dbReference>
<proteinExistence type="inferred from homology"/>
<feature type="domain" description="Gnk2-homologous" evidence="20">
    <location>
        <begin position="30"/>
        <end position="133"/>
    </location>
</feature>
<dbReference type="AlphaFoldDB" id="A0A835E3A1"/>
<accession>A0A835E3A1</accession>
<evidence type="ECO:0000256" key="3">
    <source>
        <dbReference type="ARBA" id="ARBA00010217"/>
    </source>
</evidence>
<dbReference type="InterPro" id="IPR000719">
    <property type="entry name" value="Prot_kinase_dom"/>
</dbReference>
<keyword evidence="9 16" id="KW-0547">Nucleotide-binding</keyword>
<dbReference type="SMART" id="SM00220">
    <property type="entry name" value="S_TKc"/>
    <property type="match status" value="1"/>
</dbReference>
<dbReference type="FunFam" id="3.30.200.20:FF:000168">
    <property type="entry name" value="L-type lectin-domain containing receptor kinase IX.1"/>
    <property type="match status" value="1"/>
</dbReference>
<feature type="signal peptide" evidence="18">
    <location>
        <begin position="1"/>
        <end position="26"/>
    </location>
</feature>
<dbReference type="FunFam" id="1.10.510.10:FF:000240">
    <property type="entry name" value="Lectin-domain containing receptor kinase A4.3"/>
    <property type="match status" value="1"/>
</dbReference>
<dbReference type="Gene3D" id="1.10.510.10">
    <property type="entry name" value="Transferase(Phosphotransferase) domain 1"/>
    <property type="match status" value="1"/>
</dbReference>
<evidence type="ECO:0000256" key="5">
    <source>
        <dbReference type="ARBA" id="ARBA00022679"/>
    </source>
</evidence>
<dbReference type="GO" id="GO:0005886">
    <property type="term" value="C:plasma membrane"/>
    <property type="evidence" value="ECO:0007669"/>
    <property type="project" value="UniProtKB-SubCell"/>
</dbReference>
<keyword evidence="13 17" id="KW-0472">Membrane</keyword>
<evidence type="ECO:0000256" key="18">
    <source>
        <dbReference type="SAM" id="SignalP"/>
    </source>
</evidence>
<dbReference type="SUPFAM" id="SSF56112">
    <property type="entry name" value="Protein kinase-like (PK-like)"/>
    <property type="match status" value="1"/>
</dbReference>
<evidence type="ECO:0000256" key="17">
    <source>
        <dbReference type="SAM" id="Phobius"/>
    </source>
</evidence>
<feature type="domain" description="Gnk2-homologous" evidence="20">
    <location>
        <begin position="139"/>
        <end position="249"/>
    </location>
</feature>
<reference evidence="21" key="1">
    <citation type="submission" date="2020-07" db="EMBL/GenBank/DDBJ databases">
        <title>Genome sequence and genetic diversity analysis of an under-domesticated orphan crop, white fonio (Digitaria exilis).</title>
        <authorList>
            <person name="Bennetzen J.L."/>
            <person name="Chen S."/>
            <person name="Ma X."/>
            <person name="Wang X."/>
            <person name="Yssel A.E.J."/>
            <person name="Chaluvadi S.R."/>
            <person name="Johnson M."/>
            <person name="Gangashetty P."/>
            <person name="Hamidou F."/>
            <person name="Sanogo M.D."/>
            <person name="Zwaenepoel A."/>
            <person name="Wallace J."/>
            <person name="Van De Peer Y."/>
            <person name="Van Deynze A."/>
        </authorList>
    </citation>
    <scope>NUCLEOTIDE SEQUENCE</scope>
    <source>
        <tissue evidence="21">Leaves</tissue>
    </source>
</reference>
<dbReference type="InterPro" id="IPR008271">
    <property type="entry name" value="Ser/Thr_kinase_AS"/>
</dbReference>
<keyword evidence="22" id="KW-1185">Reference proteome</keyword>
<sequence length="660" mass="73448">MAPRRFFSFLLTAIALFANTVVVVVSQNYTAVRSNCSTTGNYTVASLYQVNLFKLMHDLEAGAIENRGFNTSQAGDPPDAIFGLTMCYADVNLDQCQKCIEAATASAEQTCPFSRRMMAYYKACILRYSDESFSSVADLSVASYTPIDVNATDMAGMNTTRWKLMVGLIRQASNSSLRWANGSVVFSDSDGSSQKLYGLVQCTNDLSASECTRCLTDFTAKLSSSHSNGTNYGAVKGYSCYVVYQIGRKLGITIPPAPSQLTRHSPSRFYHVTYICVFSATATSPPSYTKVAGLVVGVSVGSLVVIITLAILAWRFLEFSTKGMTLEQELGVVSDGELQEDEEFEKGAVPKRFHYRDLAVATRYFSDELKLGEGGFGSVYHGYINDINLHVAIKRVSKTSNQGRKEYESEVKIISRLRHRNLVELIGWNHHRDELLLVYELMPNGSLDTHIHNLDNVLPWTIRYDIILGIGSALLYLHQDCQQCVLHRDIKPSNIMLDTSFNAKLGDFGLARLVDHGRDSHTTVLAGTIWYIDPECMIAGSAYAESDVYSFGVVILEVACGRPPRIENAEGIRMHLVQWAWEFYGRGRILEVADPRLDSDFDSMEMERVIITALWCAHPDRAKRPSIREAMSVLRREAQLPSLPAKMPVAMFVPPPLDKF</sequence>
<evidence type="ECO:0000256" key="10">
    <source>
        <dbReference type="ARBA" id="ARBA00022777"/>
    </source>
</evidence>
<evidence type="ECO:0000256" key="6">
    <source>
        <dbReference type="ARBA" id="ARBA00022692"/>
    </source>
</evidence>
<evidence type="ECO:0000256" key="12">
    <source>
        <dbReference type="ARBA" id="ARBA00022989"/>
    </source>
</evidence>
<evidence type="ECO:0000256" key="14">
    <source>
        <dbReference type="ARBA" id="ARBA00023170"/>
    </source>
</evidence>
<evidence type="ECO:0000313" key="22">
    <source>
        <dbReference type="Proteomes" id="UP000636709"/>
    </source>
</evidence>
<keyword evidence="8" id="KW-0677">Repeat</keyword>
<dbReference type="PROSITE" id="PS50011">
    <property type="entry name" value="PROTEIN_KINASE_DOM"/>
    <property type="match status" value="1"/>
</dbReference>
<dbReference type="InterPro" id="IPR017441">
    <property type="entry name" value="Protein_kinase_ATP_BS"/>
</dbReference>
<comment type="similarity">
    <text evidence="2">In the N-terminal section; belongs to the leguminous lectin family.</text>
</comment>
<keyword evidence="6 17" id="KW-0812">Transmembrane</keyword>
<protein>
    <submittedName>
        <fullName evidence="21">Uncharacterized protein</fullName>
    </submittedName>
</protein>
<dbReference type="Proteomes" id="UP000636709">
    <property type="component" value="Unassembled WGS sequence"/>
</dbReference>
<evidence type="ECO:0000256" key="7">
    <source>
        <dbReference type="ARBA" id="ARBA00022729"/>
    </source>
</evidence>
<dbReference type="PROSITE" id="PS00108">
    <property type="entry name" value="PROTEIN_KINASE_ST"/>
    <property type="match status" value="1"/>
</dbReference>
<dbReference type="InterPro" id="IPR038408">
    <property type="entry name" value="GNK2_sf"/>
</dbReference>